<dbReference type="RefSeq" id="WP_107958204.1">
    <property type="nucleotide sequence ID" value="NZ_JAPZPS010000002.1"/>
</dbReference>
<protein>
    <submittedName>
        <fullName evidence="2">Uncharacterized protein</fullName>
    </submittedName>
</protein>
<dbReference type="Proteomes" id="UP000244189">
    <property type="component" value="Unassembled WGS sequence"/>
</dbReference>
<accession>A0A2T5GMM5</accession>
<accession>A0A5E7YVH2</accession>
<keyword evidence="1" id="KW-1133">Transmembrane helix</keyword>
<evidence type="ECO:0000313" key="2">
    <source>
        <dbReference type="EMBL" id="PTQ60575.1"/>
    </source>
</evidence>
<dbReference type="EMBL" id="CABVLI010000033">
    <property type="protein sequence ID" value="VVT09165.1"/>
    <property type="molecule type" value="Genomic_DNA"/>
</dbReference>
<keyword evidence="4" id="KW-1185">Reference proteome</keyword>
<dbReference type="EMBL" id="QAOG01000003">
    <property type="protein sequence ID" value="PTQ60575.1"/>
    <property type="molecule type" value="Genomic_DNA"/>
</dbReference>
<keyword evidence="1" id="KW-0812">Transmembrane</keyword>
<dbReference type="AlphaFoldDB" id="A0A2T5GMM5"/>
<evidence type="ECO:0000313" key="4">
    <source>
        <dbReference type="Proteomes" id="UP000244189"/>
    </source>
</evidence>
<keyword evidence="1" id="KW-0472">Membrane</keyword>
<evidence type="ECO:0000313" key="5">
    <source>
        <dbReference type="Proteomes" id="UP000326857"/>
    </source>
</evidence>
<name>A0A2T5GMM5_9SPHN</name>
<sequence>MADPTSRDTLPPHKDPSAAGGFLVALGMLGGVGVGFAIGQATPGFLIGTAIGVAAAVLVWLKDRR</sequence>
<dbReference type="Proteomes" id="UP000326857">
    <property type="component" value="Unassembled WGS sequence"/>
</dbReference>
<feature type="transmembrane region" description="Helical" evidence="1">
    <location>
        <begin position="20"/>
        <end position="38"/>
    </location>
</feature>
<gene>
    <name evidence="2" type="ORF">C8J26_2288</name>
    <name evidence="3" type="ORF">SPHINGO391_390277</name>
</gene>
<evidence type="ECO:0000256" key="1">
    <source>
        <dbReference type="SAM" id="Phobius"/>
    </source>
</evidence>
<evidence type="ECO:0000313" key="3">
    <source>
        <dbReference type="EMBL" id="VVT09165.1"/>
    </source>
</evidence>
<proteinExistence type="predicted"/>
<reference evidence="3 5" key="2">
    <citation type="submission" date="2019-09" db="EMBL/GenBank/DDBJ databases">
        <authorList>
            <person name="Dittami M. S."/>
        </authorList>
    </citation>
    <scope>NUCLEOTIDE SEQUENCE [LARGE SCALE GENOMIC DNA]</scope>
    <source>
        <strain evidence="3">SPHINGO391</strain>
    </source>
</reference>
<organism evidence="2 4">
    <name type="scientific">Sphingomonas aurantiaca</name>
    <dbReference type="NCBI Taxonomy" id="185949"/>
    <lineage>
        <taxon>Bacteria</taxon>
        <taxon>Pseudomonadati</taxon>
        <taxon>Pseudomonadota</taxon>
        <taxon>Alphaproteobacteria</taxon>
        <taxon>Sphingomonadales</taxon>
        <taxon>Sphingomonadaceae</taxon>
        <taxon>Sphingomonas</taxon>
    </lineage>
</organism>
<reference evidence="2 4" key="1">
    <citation type="submission" date="2018-04" db="EMBL/GenBank/DDBJ databases">
        <title>Genomic Encyclopedia of Type Strains, Phase III (KMG-III): the genomes of soil and plant-associated and newly described type strains.</title>
        <authorList>
            <person name="Whitman W."/>
        </authorList>
    </citation>
    <scope>NUCLEOTIDE SEQUENCE [LARGE SCALE GENOMIC DNA]</scope>
    <source>
        <strain evidence="2 4">MA101b</strain>
    </source>
</reference>
<feature type="transmembrane region" description="Helical" evidence="1">
    <location>
        <begin position="44"/>
        <end position="61"/>
    </location>
</feature>